<feature type="domain" description="Aminotransferase class V" evidence="2">
    <location>
        <begin position="57"/>
        <end position="365"/>
    </location>
</feature>
<dbReference type="Proteomes" id="UP001597110">
    <property type="component" value="Unassembled WGS sequence"/>
</dbReference>
<keyword evidence="4" id="KW-1185">Reference proteome</keyword>
<organism evidence="3 4">
    <name type="scientific">Lysobacter brunescens</name>
    <dbReference type="NCBI Taxonomy" id="262323"/>
    <lineage>
        <taxon>Bacteria</taxon>
        <taxon>Pseudomonadati</taxon>
        <taxon>Pseudomonadota</taxon>
        <taxon>Gammaproteobacteria</taxon>
        <taxon>Lysobacterales</taxon>
        <taxon>Lysobacteraceae</taxon>
        <taxon>Lysobacter</taxon>
    </lineage>
</organism>
<dbReference type="InterPro" id="IPR015424">
    <property type="entry name" value="PyrdxlP-dep_Trfase"/>
</dbReference>
<keyword evidence="3" id="KW-0032">Aminotransferase</keyword>
<dbReference type="Gene3D" id="3.40.640.10">
    <property type="entry name" value="Type I PLP-dependent aspartate aminotransferase-like (Major domain)"/>
    <property type="match status" value="1"/>
</dbReference>
<gene>
    <name evidence="3" type="ORF">ACFQ0E_09600</name>
</gene>
<dbReference type="PANTHER" id="PTHR43586:SF15">
    <property type="entry name" value="BLR3095 PROTEIN"/>
    <property type="match status" value="1"/>
</dbReference>
<evidence type="ECO:0000313" key="4">
    <source>
        <dbReference type="Proteomes" id="UP001597110"/>
    </source>
</evidence>
<keyword evidence="3" id="KW-0808">Transferase</keyword>
<reference evidence="4" key="1">
    <citation type="journal article" date="2019" name="Int. J. Syst. Evol. Microbiol.">
        <title>The Global Catalogue of Microorganisms (GCM) 10K type strain sequencing project: providing services to taxonomists for standard genome sequencing and annotation.</title>
        <authorList>
            <consortium name="The Broad Institute Genomics Platform"/>
            <consortium name="The Broad Institute Genome Sequencing Center for Infectious Disease"/>
            <person name="Wu L."/>
            <person name="Ma J."/>
        </authorList>
    </citation>
    <scope>NUCLEOTIDE SEQUENCE [LARGE SCALE GENOMIC DNA]</scope>
    <source>
        <strain evidence="4">CCUG 55585</strain>
    </source>
</reference>
<dbReference type="InterPro" id="IPR015421">
    <property type="entry name" value="PyrdxlP-dep_Trfase_major"/>
</dbReference>
<name>A0ABW2YCZ0_9GAMM</name>
<accession>A0ABW2YCZ0</accession>
<dbReference type="Gene3D" id="3.90.1150.10">
    <property type="entry name" value="Aspartate Aminotransferase, domain 1"/>
    <property type="match status" value="1"/>
</dbReference>
<evidence type="ECO:0000313" key="3">
    <source>
        <dbReference type="EMBL" id="MFD0725851.1"/>
    </source>
</evidence>
<dbReference type="RefSeq" id="WP_386823429.1">
    <property type="nucleotide sequence ID" value="NZ_JBHTIF010000001.1"/>
</dbReference>
<dbReference type="SUPFAM" id="SSF53383">
    <property type="entry name" value="PLP-dependent transferases"/>
    <property type="match status" value="1"/>
</dbReference>
<proteinExistence type="predicted"/>
<dbReference type="Pfam" id="PF00266">
    <property type="entry name" value="Aminotran_5"/>
    <property type="match status" value="1"/>
</dbReference>
<evidence type="ECO:0000256" key="1">
    <source>
        <dbReference type="ARBA" id="ARBA00022898"/>
    </source>
</evidence>
<sequence>MYEPLSPTEFRASFPSLRSNVHLCSCSLGARSEQAAAAVAEMLALMDRDGAPWPRFELQLERVREGFARLIGARPEQIAILPNASIGAFQVASCLDWTKRATIVSADIEFPSIAHVWLAQAARGAKVSFVGPGDDVAASYRSAIDETTGLVSVPMTTYKHGIRLPVGRVVEAARERGAKVFVDAYQAIGTEPIDVVALDCDFLVAGAMKYMLGWPGIAFLYVKDPGMMDLDPQLTGWFGRCNPFAFDPRQLDFPEAARRFETGTQSVPAVFACNAALDLLQRLDMQAVRAHIAALVAHAISKLVAQGERVLSAADAMQQGAHIAIADREPNRLAAFLAERSVFISPRGDVARLSFHYYNTISDVDLACAHIAGYRASSGSVGN</sequence>
<dbReference type="InterPro" id="IPR015422">
    <property type="entry name" value="PyrdxlP-dep_Trfase_small"/>
</dbReference>
<dbReference type="EMBL" id="JBHTIF010000001">
    <property type="protein sequence ID" value="MFD0725851.1"/>
    <property type="molecule type" value="Genomic_DNA"/>
</dbReference>
<dbReference type="InterPro" id="IPR000192">
    <property type="entry name" value="Aminotrans_V_dom"/>
</dbReference>
<dbReference type="GO" id="GO:0008483">
    <property type="term" value="F:transaminase activity"/>
    <property type="evidence" value="ECO:0007669"/>
    <property type="project" value="UniProtKB-KW"/>
</dbReference>
<protein>
    <submittedName>
        <fullName evidence="3">Aminotransferase class V-fold PLP-dependent enzyme</fullName>
    </submittedName>
</protein>
<comment type="caution">
    <text evidence="3">The sequence shown here is derived from an EMBL/GenBank/DDBJ whole genome shotgun (WGS) entry which is preliminary data.</text>
</comment>
<keyword evidence="1" id="KW-0663">Pyridoxal phosphate</keyword>
<evidence type="ECO:0000259" key="2">
    <source>
        <dbReference type="Pfam" id="PF00266"/>
    </source>
</evidence>
<dbReference type="PANTHER" id="PTHR43586">
    <property type="entry name" value="CYSTEINE DESULFURASE"/>
    <property type="match status" value="1"/>
</dbReference>